<accession>A0A6A6X1I3</accession>
<dbReference type="InterPro" id="IPR001138">
    <property type="entry name" value="Zn2Cys6_DnaBD"/>
</dbReference>
<dbReference type="PROSITE" id="PS50048">
    <property type="entry name" value="ZN2_CY6_FUNGAL_2"/>
    <property type="match status" value="1"/>
</dbReference>
<keyword evidence="4" id="KW-0804">Transcription</keyword>
<keyword evidence="9" id="KW-1185">Reference proteome</keyword>
<evidence type="ECO:0000256" key="6">
    <source>
        <dbReference type="SAM" id="MobiDB-lite"/>
    </source>
</evidence>
<dbReference type="GO" id="GO:0000981">
    <property type="term" value="F:DNA-binding transcription factor activity, RNA polymerase II-specific"/>
    <property type="evidence" value="ECO:0007669"/>
    <property type="project" value="InterPro"/>
</dbReference>
<dbReference type="PANTHER" id="PTHR47338:SF5">
    <property type="entry name" value="ZN(II)2CYS6 TRANSCRIPTION FACTOR (EUROFUNG)"/>
    <property type="match status" value="1"/>
</dbReference>
<sequence>MATQGAIPTQKLRSACDNCHSAKVRCSGERTGCNRCNHGGRACRYSVPNISKASKNRPRRRLTQQRDEGFWHGTDESQQLQPHEQWTPLSILSPGQDGRWSEITRDCSLNTVFPNFAGDFAIEMNPSRSTDMSSSLEKLLDFNILTPATSQVDADVDPHNQESNGSAPNVSNLPGSEEVTDIAIAEWVTLVSDLNQKLSQPITPVDIVLSTNSLLLQTMSTSLQHLPSDGSQMAILLLISISLTQVVGLFERSIHDNGLGSKTGPRLLLGSYEVDIESQRLFQTPIVRRELVRVIEAAKNVKTVLESSTHALDSQMKMYYTLIENVEERGRDLAQFLEQPG</sequence>
<feature type="domain" description="Zn(2)-C6 fungal-type" evidence="7">
    <location>
        <begin position="15"/>
        <end position="45"/>
    </location>
</feature>
<name>A0A6A6X1I3_9PLEO</name>
<feature type="compositionally biased region" description="Polar residues" evidence="6">
    <location>
        <begin position="76"/>
        <end position="90"/>
    </location>
</feature>
<organism evidence="8 9">
    <name type="scientific">Melanomma pulvis-pyrius CBS 109.77</name>
    <dbReference type="NCBI Taxonomy" id="1314802"/>
    <lineage>
        <taxon>Eukaryota</taxon>
        <taxon>Fungi</taxon>
        <taxon>Dikarya</taxon>
        <taxon>Ascomycota</taxon>
        <taxon>Pezizomycotina</taxon>
        <taxon>Dothideomycetes</taxon>
        <taxon>Pleosporomycetidae</taxon>
        <taxon>Pleosporales</taxon>
        <taxon>Melanommataceae</taxon>
        <taxon>Melanomma</taxon>
    </lineage>
</organism>
<evidence type="ECO:0000256" key="4">
    <source>
        <dbReference type="ARBA" id="ARBA00023163"/>
    </source>
</evidence>
<reference evidence="8" key="1">
    <citation type="journal article" date="2020" name="Stud. Mycol.">
        <title>101 Dothideomycetes genomes: a test case for predicting lifestyles and emergence of pathogens.</title>
        <authorList>
            <person name="Haridas S."/>
            <person name="Albert R."/>
            <person name="Binder M."/>
            <person name="Bloem J."/>
            <person name="Labutti K."/>
            <person name="Salamov A."/>
            <person name="Andreopoulos B."/>
            <person name="Baker S."/>
            <person name="Barry K."/>
            <person name="Bills G."/>
            <person name="Bluhm B."/>
            <person name="Cannon C."/>
            <person name="Castanera R."/>
            <person name="Culley D."/>
            <person name="Daum C."/>
            <person name="Ezra D."/>
            <person name="Gonzalez J."/>
            <person name="Henrissat B."/>
            <person name="Kuo A."/>
            <person name="Liang C."/>
            <person name="Lipzen A."/>
            <person name="Lutzoni F."/>
            <person name="Magnuson J."/>
            <person name="Mondo S."/>
            <person name="Nolan M."/>
            <person name="Ohm R."/>
            <person name="Pangilinan J."/>
            <person name="Park H.-J."/>
            <person name="Ramirez L."/>
            <person name="Alfaro M."/>
            <person name="Sun H."/>
            <person name="Tritt A."/>
            <person name="Yoshinaga Y."/>
            <person name="Zwiers L.-H."/>
            <person name="Turgeon B."/>
            <person name="Goodwin S."/>
            <person name="Spatafora J."/>
            <person name="Crous P."/>
            <person name="Grigoriev I."/>
        </authorList>
    </citation>
    <scope>NUCLEOTIDE SEQUENCE</scope>
    <source>
        <strain evidence="8">CBS 109.77</strain>
    </source>
</reference>
<dbReference type="SUPFAM" id="SSF57701">
    <property type="entry name" value="Zn2/Cys6 DNA-binding domain"/>
    <property type="match status" value="1"/>
</dbReference>
<dbReference type="OrthoDB" id="2328572at2759"/>
<evidence type="ECO:0000259" key="7">
    <source>
        <dbReference type="PROSITE" id="PS50048"/>
    </source>
</evidence>
<proteinExistence type="predicted"/>
<comment type="subcellular location">
    <subcellularLocation>
        <location evidence="1">Nucleus</location>
    </subcellularLocation>
</comment>
<dbReference type="InterPro" id="IPR050815">
    <property type="entry name" value="TF_fung"/>
</dbReference>
<keyword evidence="2" id="KW-0479">Metal-binding</keyword>
<dbReference type="Pfam" id="PF00172">
    <property type="entry name" value="Zn_clus"/>
    <property type="match status" value="1"/>
</dbReference>
<dbReference type="Gene3D" id="4.10.240.10">
    <property type="entry name" value="Zn(2)-C6 fungal-type DNA-binding domain"/>
    <property type="match status" value="1"/>
</dbReference>
<feature type="region of interest" description="Disordered" evidence="6">
    <location>
        <begin position="70"/>
        <end position="92"/>
    </location>
</feature>
<evidence type="ECO:0000256" key="2">
    <source>
        <dbReference type="ARBA" id="ARBA00022723"/>
    </source>
</evidence>
<evidence type="ECO:0000313" key="9">
    <source>
        <dbReference type="Proteomes" id="UP000799757"/>
    </source>
</evidence>
<gene>
    <name evidence="8" type="ORF">K505DRAFT_340640</name>
</gene>
<dbReference type="EMBL" id="MU002088">
    <property type="protein sequence ID" value="KAF2790192.1"/>
    <property type="molecule type" value="Genomic_DNA"/>
</dbReference>
<keyword evidence="5" id="KW-0539">Nucleus</keyword>
<dbReference type="CDD" id="cd00067">
    <property type="entry name" value="GAL4"/>
    <property type="match status" value="1"/>
</dbReference>
<evidence type="ECO:0000256" key="3">
    <source>
        <dbReference type="ARBA" id="ARBA00023015"/>
    </source>
</evidence>
<feature type="compositionally biased region" description="Polar residues" evidence="6">
    <location>
        <begin position="161"/>
        <end position="174"/>
    </location>
</feature>
<evidence type="ECO:0000256" key="1">
    <source>
        <dbReference type="ARBA" id="ARBA00004123"/>
    </source>
</evidence>
<keyword evidence="3" id="KW-0805">Transcription regulation</keyword>
<dbReference type="PANTHER" id="PTHR47338">
    <property type="entry name" value="ZN(II)2CYS6 TRANSCRIPTION FACTOR (EUROFUNG)-RELATED"/>
    <property type="match status" value="1"/>
</dbReference>
<dbReference type="GO" id="GO:0005634">
    <property type="term" value="C:nucleus"/>
    <property type="evidence" value="ECO:0007669"/>
    <property type="project" value="UniProtKB-SubCell"/>
</dbReference>
<dbReference type="PRINTS" id="PR00755">
    <property type="entry name" value="AFLATOXINBRP"/>
</dbReference>
<dbReference type="InterPro" id="IPR036864">
    <property type="entry name" value="Zn2-C6_fun-type_DNA-bd_sf"/>
</dbReference>
<evidence type="ECO:0000313" key="8">
    <source>
        <dbReference type="EMBL" id="KAF2790192.1"/>
    </source>
</evidence>
<protein>
    <recommendedName>
        <fullName evidence="7">Zn(2)-C6 fungal-type domain-containing protein</fullName>
    </recommendedName>
</protein>
<dbReference type="PROSITE" id="PS00463">
    <property type="entry name" value="ZN2_CY6_FUNGAL_1"/>
    <property type="match status" value="1"/>
</dbReference>
<dbReference type="SMART" id="SM00066">
    <property type="entry name" value="GAL4"/>
    <property type="match status" value="1"/>
</dbReference>
<dbReference type="GO" id="GO:0008270">
    <property type="term" value="F:zinc ion binding"/>
    <property type="evidence" value="ECO:0007669"/>
    <property type="project" value="InterPro"/>
</dbReference>
<dbReference type="Proteomes" id="UP000799757">
    <property type="component" value="Unassembled WGS sequence"/>
</dbReference>
<feature type="region of interest" description="Disordered" evidence="6">
    <location>
        <begin position="153"/>
        <end position="175"/>
    </location>
</feature>
<dbReference type="AlphaFoldDB" id="A0A6A6X1I3"/>
<evidence type="ECO:0000256" key="5">
    <source>
        <dbReference type="ARBA" id="ARBA00023242"/>
    </source>
</evidence>